<protein>
    <submittedName>
        <fullName evidence="1">Uncharacterized protein</fullName>
    </submittedName>
</protein>
<dbReference type="AlphaFoldDB" id="A0A3P6CM80"/>
<evidence type="ECO:0000313" key="1">
    <source>
        <dbReference type="EMBL" id="VDD19897.1"/>
    </source>
</evidence>
<gene>
    <name evidence="1" type="ORF">BOLC2T06955H</name>
</gene>
<name>A0A3P6CM80_BRAOL</name>
<organism evidence="1">
    <name type="scientific">Brassica oleracea</name>
    <name type="common">Wild cabbage</name>
    <dbReference type="NCBI Taxonomy" id="3712"/>
    <lineage>
        <taxon>Eukaryota</taxon>
        <taxon>Viridiplantae</taxon>
        <taxon>Streptophyta</taxon>
        <taxon>Embryophyta</taxon>
        <taxon>Tracheophyta</taxon>
        <taxon>Spermatophyta</taxon>
        <taxon>Magnoliopsida</taxon>
        <taxon>eudicotyledons</taxon>
        <taxon>Gunneridae</taxon>
        <taxon>Pentapetalae</taxon>
        <taxon>rosids</taxon>
        <taxon>malvids</taxon>
        <taxon>Brassicales</taxon>
        <taxon>Brassicaceae</taxon>
        <taxon>Brassiceae</taxon>
        <taxon>Brassica</taxon>
    </lineage>
</organism>
<sequence length="35" mass="3929">MMEYKVASGISRKRPRKATLLINVVNVRTTSPLVV</sequence>
<reference evidence="1" key="1">
    <citation type="submission" date="2018-11" db="EMBL/GenBank/DDBJ databases">
        <authorList>
            <consortium name="Genoscope - CEA"/>
            <person name="William W."/>
        </authorList>
    </citation>
    <scope>NUCLEOTIDE SEQUENCE</scope>
</reference>
<proteinExistence type="predicted"/>
<dbReference type="EMBL" id="LR031874">
    <property type="protein sequence ID" value="VDD19897.1"/>
    <property type="molecule type" value="Genomic_DNA"/>
</dbReference>
<accession>A0A3P6CM80</accession>